<dbReference type="InterPro" id="IPR052210">
    <property type="entry name" value="LysM1-like"/>
</dbReference>
<dbReference type="Gene3D" id="2.160.20.10">
    <property type="entry name" value="Single-stranded right-handed beta-helix, Pectin lyase-like"/>
    <property type="match status" value="2"/>
</dbReference>
<dbReference type="InterPro" id="IPR018392">
    <property type="entry name" value="LysM"/>
</dbReference>
<evidence type="ECO:0000256" key="2">
    <source>
        <dbReference type="ARBA" id="ARBA00023026"/>
    </source>
</evidence>
<feature type="domain" description="LysM" evidence="5">
    <location>
        <begin position="1096"/>
        <end position="1141"/>
    </location>
</feature>
<dbReference type="InterPro" id="IPR011050">
    <property type="entry name" value="Pectin_lyase_fold/virulence"/>
</dbReference>
<dbReference type="PROSITE" id="PS51782">
    <property type="entry name" value="LYSM"/>
    <property type="match status" value="2"/>
</dbReference>
<dbReference type="Proteomes" id="UP000738349">
    <property type="component" value="Unassembled WGS sequence"/>
</dbReference>
<keyword evidence="7" id="KW-1185">Reference proteome</keyword>
<dbReference type="InterPro" id="IPR012334">
    <property type="entry name" value="Pectin_lyas_fold"/>
</dbReference>
<dbReference type="InterPro" id="IPR024535">
    <property type="entry name" value="RHGA/B-epi-like_pectate_lyase"/>
</dbReference>
<dbReference type="FunFam" id="2.160.20.10:FF:000049">
    <property type="entry name" value="Putative exo-beta-1,3-glucanase"/>
    <property type="match status" value="1"/>
</dbReference>
<gene>
    <name evidence="6" type="ORF">EDB81DRAFT_664127</name>
</gene>
<keyword evidence="2" id="KW-0843">Virulence</keyword>
<dbReference type="PANTHER" id="PTHR34997">
    <property type="entry name" value="AM15"/>
    <property type="match status" value="1"/>
</dbReference>
<feature type="region of interest" description="Disordered" evidence="4">
    <location>
        <begin position="30"/>
        <end position="71"/>
    </location>
</feature>
<organism evidence="6 7">
    <name type="scientific">Dactylonectria macrodidyma</name>
    <dbReference type="NCBI Taxonomy" id="307937"/>
    <lineage>
        <taxon>Eukaryota</taxon>
        <taxon>Fungi</taxon>
        <taxon>Dikarya</taxon>
        <taxon>Ascomycota</taxon>
        <taxon>Pezizomycotina</taxon>
        <taxon>Sordariomycetes</taxon>
        <taxon>Hypocreomycetidae</taxon>
        <taxon>Hypocreales</taxon>
        <taxon>Nectriaceae</taxon>
        <taxon>Dactylonectria</taxon>
    </lineage>
</organism>
<evidence type="ECO:0000256" key="1">
    <source>
        <dbReference type="ARBA" id="ARBA00022669"/>
    </source>
</evidence>
<dbReference type="InterPro" id="IPR036779">
    <property type="entry name" value="LysM_dom_sf"/>
</dbReference>
<evidence type="ECO:0000256" key="3">
    <source>
        <dbReference type="ARBA" id="ARBA00044955"/>
    </source>
</evidence>
<keyword evidence="6" id="KW-0456">Lyase</keyword>
<comment type="caution">
    <text evidence="6">The sequence shown here is derived from an EMBL/GenBank/DDBJ whole genome shotgun (WGS) entry which is preliminary data.</text>
</comment>
<evidence type="ECO:0000313" key="6">
    <source>
        <dbReference type="EMBL" id="KAH7124727.1"/>
    </source>
</evidence>
<evidence type="ECO:0000259" key="5">
    <source>
        <dbReference type="PROSITE" id="PS51782"/>
    </source>
</evidence>
<keyword evidence="1" id="KW-0147">Chitin-binding</keyword>
<evidence type="ECO:0000256" key="4">
    <source>
        <dbReference type="SAM" id="MobiDB-lite"/>
    </source>
</evidence>
<dbReference type="OrthoDB" id="5985073at2759"/>
<reference evidence="6" key="1">
    <citation type="journal article" date="2021" name="Nat. Commun.">
        <title>Genetic determinants of endophytism in the Arabidopsis root mycobiome.</title>
        <authorList>
            <person name="Mesny F."/>
            <person name="Miyauchi S."/>
            <person name="Thiergart T."/>
            <person name="Pickel B."/>
            <person name="Atanasova L."/>
            <person name="Karlsson M."/>
            <person name="Huettel B."/>
            <person name="Barry K.W."/>
            <person name="Haridas S."/>
            <person name="Chen C."/>
            <person name="Bauer D."/>
            <person name="Andreopoulos W."/>
            <person name="Pangilinan J."/>
            <person name="LaButti K."/>
            <person name="Riley R."/>
            <person name="Lipzen A."/>
            <person name="Clum A."/>
            <person name="Drula E."/>
            <person name="Henrissat B."/>
            <person name="Kohler A."/>
            <person name="Grigoriev I.V."/>
            <person name="Martin F.M."/>
            <person name="Hacquard S."/>
        </authorList>
    </citation>
    <scope>NUCLEOTIDE SEQUENCE</scope>
    <source>
        <strain evidence="6">MPI-CAGE-AT-0147</strain>
    </source>
</reference>
<accession>A0A9P9ILF9</accession>
<sequence length="1315" mass="142277">MNSSSTDANDLVKLAIEAVAELNKERFQNPKFNKQQFKEVGSEPKLAPPLELNSTDGTLRRRSQDDGGNGYVVPEEVLDAARSVAESKPQIPSGNHSEIASAMRLKYTLDNNDTNVPVALKTPEGRLSVFGEDQKPLKRATAYWMTDLPQRGASPLAPAGYKVWRNVKDYGAKGDGKTDDTKAINLAISEGGRCGPNCGSSTIHPAVVFFPPGTYLVSSSIIQYYNTQILGDPHDVPTLLAASSFVGQGVITSDVYISDAEEWYVNTNNFLRSVRNFKIDIRLASPSSYMCGIHWQVAQATSLENIEFYMRLESDSSGNNQQGIYMENGSGGFLSDLTFVGGHIGAYFGNQQFTTSHLVFVNAVIAVQIHWDWAWTMHDFVIESCGSGIVIVDGAGGPGSTGQGVGSLILADSIIANTPTGISTSLLAENSTSFLAQNVGFFNVKNAIVDSIKKKSLLAGGAQVVVDSWGFGMMNNATGGLTKFVNGAKIPAMKRNETLLGAAYDKMAPNLFSRRRPKYYGIAAKKIMDVKALGAKGDGVTDDTAAINSILEGGANTSSIVYFPFGIYLVTDTIRIPVGSRVIGQAWSQIMGSGAKFQDELHPRAVVQVGRNRKGEEGIVEIQDMMFTVKGPTAGAVVLEWNARGSEKGSAGIWDSHIRVGGAKGSDLTVENCPKKTGKVNAKCKASSLMMHMTPKSSAYLENVWIWTADHDMDKVTQDQIDVYTGRGLLIESETAWLWGTSVEHAVLYQYQLSNAKNILMGMIQTESPYFQPVPKAPQPFKTGLFANDPTFSQCTGTSCAFSWAVRIVDSNAVYVLGAGLYSWFSDYSQTCVKAGNCQARGFEVEESHDVWIYNLCTKAILEMISPLGSTPTYAKDNMNGFLASILAWLQGADQTSGKRVFEGYQVWTDEELDELDLDLPDSCVSALTERIKCDKLTMDFMTAGMRGSLGEKNITDSVCDKGCGESLKTYFDVVSVACDGYRVEDAIPTLAGGSIWAGYNETCLKDTKSGKYCHEIIDAFTDVASIEKMPKAELCSSCWVEHFAIMQRSAYSSYDEFIETQLKYTYKTCGLTGNTTAPGVPIDAPTESDFCLSGNMYTTTAKDTCDSIALAKSISSAALYLGNPIIGNCSDIEQGTKLCLPLACAETWTVKAGDTCSSIQKATRNFKLPRGGVQDYNPWINVDCTNLQTASNAAFGHVICLAPQNGQYKMAEDAYQGSTTPKANNGYTRYTTPIPDGAKLAKGTTIHCGIWHLAKTGDTCATMAYESGTTLDIFLSVNPSLGTTIEGCNSLVKAGSTYCAVPFIAWMMLTDDDY</sequence>
<proteinExistence type="inferred from homology"/>
<dbReference type="EMBL" id="JAGMUV010000021">
    <property type="protein sequence ID" value="KAH7124727.1"/>
    <property type="molecule type" value="Genomic_DNA"/>
</dbReference>
<dbReference type="CDD" id="cd23668">
    <property type="entry name" value="GH55_beta13glucanase-like"/>
    <property type="match status" value="1"/>
</dbReference>
<comment type="similarity">
    <text evidence="3">Belongs to the secreted LysM effector family.</text>
</comment>
<protein>
    <submittedName>
        <fullName evidence="6">Pectate lyase superfamily protein-domain-containing protein</fullName>
    </submittedName>
</protein>
<dbReference type="Gene3D" id="3.10.350.10">
    <property type="entry name" value="LysM domain"/>
    <property type="match status" value="3"/>
</dbReference>
<evidence type="ECO:0000313" key="7">
    <source>
        <dbReference type="Proteomes" id="UP000738349"/>
    </source>
</evidence>
<dbReference type="PANTHER" id="PTHR34997:SF16">
    <property type="entry name" value="LYSM DOMAIN-CONTAINING PROTEIN"/>
    <property type="match status" value="1"/>
</dbReference>
<name>A0A9P9ILF9_9HYPO</name>
<dbReference type="GO" id="GO:0016829">
    <property type="term" value="F:lyase activity"/>
    <property type="evidence" value="ECO:0007669"/>
    <property type="project" value="UniProtKB-KW"/>
</dbReference>
<dbReference type="Pfam" id="PF12708">
    <property type="entry name" value="Pect-lyase_RHGA_epim"/>
    <property type="match status" value="2"/>
</dbReference>
<feature type="domain" description="LysM" evidence="5">
    <location>
        <begin position="1251"/>
        <end position="1301"/>
    </location>
</feature>
<dbReference type="SUPFAM" id="SSF51126">
    <property type="entry name" value="Pectin lyase-like"/>
    <property type="match status" value="2"/>
</dbReference>
<dbReference type="GO" id="GO:0008061">
    <property type="term" value="F:chitin binding"/>
    <property type="evidence" value="ECO:0007669"/>
    <property type="project" value="UniProtKB-KW"/>
</dbReference>